<evidence type="ECO:0000313" key="3">
    <source>
        <dbReference type="Proteomes" id="UP000185093"/>
    </source>
</evidence>
<feature type="chain" id="PRO_5046052891" description="DUF3857 domain-containing protein" evidence="1">
    <location>
        <begin position="35"/>
        <end position="620"/>
    </location>
</feature>
<organism evidence="2 3">
    <name type="scientific">Acetomicrobium flavidum</name>
    <dbReference type="NCBI Taxonomy" id="49896"/>
    <lineage>
        <taxon>Bacteria</taxon>
        <taxon>Thermotogati</taxon>
        <taxon>Synergistota</taxon>
        <taxon>Synergistia</taxon>
        <taxon>Synergistales</taxon>
        <taxon>Acetomicrobiaceae</taxon>
        <taxon>Acetomicrobium</taxon>
    </lineage>
</organism>
<evidence type="ECO:0000313" key="2">
    <source>
        <dbReference type="EMBL" id="SIN65307.1"/>
    </source>
</evidence>
<evidence type="ECO:0000256" key="1">
    <source>
        <dbReference type="SAM" id="SignalP"/>
    </source>
</evidence>
<name>A0ABY1JC98_9BACT</name>
<gene>
    <name evidence="2" type="ORF">SAMN05444368_0743</name>
</gene>
<dbReference type="RefSeq" id="WP_074199300.1">
    <property type="nucleotide sequence ID" value="NZ_FSQZ01000001.1"/>
</dbReference>
<feature type="signal peptide" evidence="1">
    <location>
        <begin position="1"/>
        <end position="34"/>
    </location>
</feature>
<keyword evidence="3" id="KW-1185">Reference proteome</keyword>
<dbReference type="EMBL" id="FSQZ01000001">
    <property type="protein sequence ID" value="SIN65307.1"/>
    <property type="molecule type" value="Genomic_DNA"/>
</dbReference>
<reference evidence="2 3" key="1">
    <citation type="submission" date="2016-11" db="EMBL/GenBank/DDBJ databases">
        <authorList>
            <person name="Varghese N."/>
            <person name="Submissions S."/>
        </authorList>
    </citation>
    <scope>NUCLEOTIDE SEQUENCE [LARGE SCALE GENOMIC DNA]</scope>
    <source>
        <strain evidence="2 3">DSM 20664</strain>
    </source>
</reference>
<dbReference type="Gene3D" id="2.60.40.3140">
    <property type="match status" value="1"/>
</dbReference>
<accession>A0ABY1JC98</accession>
<sequence length="620" mass="70000">MRVIPRHKRISSRAIFLFLLMLSASIFTAVSAEAEDDSLALIRQYVQQVPPLTAYGRDVGAMVWHRSQEYKMLADGTLIETARWLIYSESPLCDQLGSWKIPYAGNEKLEITEAAIYDPVEFKLIATLSPRRVNSQGISWYEIDIPPLDVPHVLSLCYRKECPDKWNVDDVVPIDLDLPQWRVVVTVSVPHNSSLSWAFGGNAKAEPKLTGGVEDTYLWEFINRPALDGFDLMNDEANCIAFSMRSGWINVIKPLEDWAASLRSVVPEAVNRALNRGDRSKSGREILEWAKGKNLLIDGPELYNLRRNAESMPKEGPWTAWERNVLLANWLSAAGWDVRINWLPMFIPKENVPGTPNLISRPVLEVKMPGSSSYKFLDLGSSLTEGNLIPDSLWGRTLCYYDGTDIKFKQLSIGNVADHRLRSKWNLQLHDSGKVDGTLELTFTGAWPHVIFGKDGEFSKVSSIVHLYPSQLSVEWEDVKVSVKSNEITMTYPVSGLLGIADSDRMLLRTPSITFDGLSVLNNLDVGSKLRFPFLIEEVSTIRLPQGHQVLSMPLLSSKLNGKIKWEQSVDEKSRGRIVEAKWRFLVDETSMDEEAFSSLRAGLKALQQWNNMAIPIRKR</sequence>
<dbReference type="Proteomes" id="UP000185093">
    <property type="component" value="Unassembled WGS sequence"/>
</dbReference>
<comment type="caution">
    <text evidence="2">The sequence shown here is derived from an EMBL/GenBank/DDBJ whole genome shotgun (WGS) entry which is preliminary data.</text>
</comment>
<proteinExistence type="predicted"/>
<evidence type="ECO:0008006" key="4">
    <source>
        <dbReference type="Google" id="ProtNLM"/>
    </source>
</evidence>
<protein>
    <recommendedName>
        <fullName evidence="4">DUF3857 domain-containing protein</fullName>
    </recommendedName>
</protein>
<keyword evidence="1" id="KW-0732">Signal</keyword>